<reference evidence="2" key="1">
    <citation type="journal article" date="2023" name="Front. Mar. Sci.">
        <title>A new Merluccius polli reference genome to investigate the effects of global change in West African waters.</title>
        <authorList>
            <person name="Mateo J.L."/>
            <person name="Blanco-Fernandez C."/>
            <person name="Garcia-Vazquez E."/>
            <person name="Machado-Schiaffino G."/>
        </authorList>
    </citation>
    <scope>NUCLEOTIDE SEQUENCE</scope>
    <source>
        <strain evidence="2">C29</strain>
        <tissue evidence="2">Fin</tissue>
    </source>
</reference>
<comment type="caution">
    <text evidence="2">The sequence shown here is derived from an EMBL/GenBank/DDBJ whole genome shotgun (WGS) entry which is preliminary data.</text>
</comment>
<feature type="region of interest" description="Disordered" evidence="1">
    <location>
        <begin position="1"/>
        <end position="105"/>
    </location>
</feature>
<evidence type="ECO:0000256" key="1">
    <source>
        <dbReference type="SAM" id="MobiDB-lite"/>
    </source>
</evidence>
<keyword evidence="3" id="KW-1185">Reference proteome</keyword>
<name>A0AA47MBN0_MERPO</name>
<sequence>MDNLGQIPVESSRFGSSGNLSQVSSQLSETGQESTGGSEPEESFHSYHSPGLRPSSSSTGGQPPANGLHHPTNGHSLGGEEAVQRTSASDVAQGLSGFAKNDTPADRRLSKLQRFHDDGPPLPFSASRVRWLMAINKVRVQLREVGYDYCYNPKHFNSWLCW</sequence>
<accession>A0AA47MBN0</accession>
<protein>
    <submittedName>
        <fullName evidence="2">Protein unc-13 B</fullName>
    </submittedName>
</protein>
<organism evidence="2 3">
    <name type="scientific">Merluccius polli</name>
    <name type="common">Benguela hake</name>
    <name type="synonym">Merluccius cadenati</name>
    <dbReference type="NCBI Taxonomy" id="89951"/>
    <lineage>
        <taxon>Eukaryota</taxon>
        <taxon>Metazoa</taxon>
        <taxon>Chordata</taxon>
        <taxon>Craniata</taxon>
        <taxon>Vertebrata</taxon>
        <taxon>Euteleostomi</taxon>
        <taxon>Actinopterygii</taxon>
        <taxon>Neopterygii</taxon>
        <taxon>Teleostei</taxon>
        <taxon>Neoteleostei</taxon>
        <taxon>Acanthomorphata</taxon>
        <taxon>Zeiogadaria</taxon>
        <taxon>Gadariae</taxon>
        <taxon>Gadiformes</taxon>
        <taxon>Gadoidei</taxon>
        <taxon>Merlucciidae</taxon>
        <taxon>Merluccius</taxon>
    </lineage>
</organism>
<feature type="compositionally biased region" description="Polar residues" evidence="1">
    <location>
        <begin position="13"/>
        <end position="37"/>
    </location>
</feature>
<evidence type="ECO:0000313" key="2">
    <source>
        <dbReference type="EMBL" id="KAK0137104.1"/>
    </source>
</evidence>
<dbReference type="Proteomes" id="UP001174136">
    <property type="component" value="Unassembled WGS sequence"/>
</dbReference>
<evidence type="ECO:0000313" key="3">
    <source>
        <dbReference type="Proteomes" id="UP001174136"/>
    </source>
</evidence>
<dbReference type="EMBL" id="JAOPHQ010004983">
    <property type="protein sequence ID" value="KAK0137104.1"/>
    <property type="molecule type" value="Genomic_DNA"/>
</dbReference>
<gene>
    <name evidence="2" type="primary">Unc13b_2</name>
    <name evidence="2" type="ORF">N1851_026701</name>
</gene>
<proteinExistence type="predicted"/>
<dbReference type="AlphaFoldDB" id="A0AA47MBN0"/>